<keyword evidence="3" id="KW-0804">Transcription</keyword>
<feature type="domain" description="HTH asnC-type" evidence="4">
    <location>
        <begin position="176"/>
        <end position="236"/>
    </location>
</feature>
<dbReference type="SMART" id="SM00344">
    <property type="entry name" value="HTH_ASNC"/>
    <property type="match status" value="2"/>
</dbReference>
<evidence type="ECO:0000259" key="4">
    <source>
        <dbReference type="PROSITE" id="PS50956"/>
    </source>
</evidence>
<evidence type="ECO:0000256" key="2">
    <source>
        <dbReference type="ARBA" id="ARBA00023125"/>
    </source>
</evidence>
<sequence length="338" mass="36088">MSTDDDTLTREGRAPAAGKGVNVRLDTTDLALVAELQQDGRLPFETLASRVGLSRAAVRSRIQRMTAMGAIRITGVVHPHVREITARAHLSIHVDTPAAPLAGKLAALDSTETVTLTAGRFPLRAEVGGGDMDHLAEAIERVRSLPGVREVDPLIYTEVMRDPYQPSTREPPRMALDDIDGLLLAALERDGRSSFAELATVVGLSPGAVRSRVLRMLEASVVRVVALADPRSLGVPCAGGFALRCDSGGRHALDDIAQWPELWFLGRCLGRADAIGHVATGSAADLHALYERVRALSGVHVTETWVDLEPVRYRYRIATADAGGSAVARERGGGPPAE</sequence>
<dbReference type="Gene3D" id="3.30.70.920">
    <property type="match status" value="1"/>
</dbReference>
<dbReference type="Proteomes" id="UP001500908">
    <property type="component" value="Unassembled WGS sequence"/>
</dbReference>
<evidence type="ECO:0000313" key="5">
    <source>
        <dbReference type="EMBL" id="GAA3734504.1"/>
    </source>
</evidence>
<dbReference type="Gene3D" id="1.10.10.10">
    <property type="entry name" value="Winged helix-like DNA-binding domain superfamily/Winged helix DNA-binding domain"/>
    <property type="match status" value="2"/>
</dbReference>
<dbReference type="InterPro" id="IPR019888">
    <property type="entry name" value="Tscrpt_reg_AsnC-like"/>
</dbReference>
<keyword evidence="1" id="KW-0805">Transcription regulation</keyword>
<dbReference type="EMBL" id="BAABDD010000004">
    <property type="protein sequence ID" value="GAA3734504.1"/>
    <property type="molecule type" value="Genomic_DNA"/>
</dbReference>
<evidence type="ECO:0000256" key="1">
    <source>
        <dbReference type="ARBA" id="ARBA00023015"/>
    </source>
</evidence>
<dbReference type="PRINTS" id="PR00033">
    <property type="entry name" value="HTHASNC"/>
</dbReference>
<dbReference type="InterPro" id="IPR011008">
    <property type="entry name" value="Dimeric_a/b-barrel"/>
</dbReference>
<dbReference type="SUPFAM" id="SSF54909">
    <property type="entry name" value="Dimeric alpha+beta barrel"/>
    <property type="match status" value="2"/>
</dbReference>
<keyword evidence="2" id="KW-0238">DNA-binding</keyword>
<dbReference type="SUPFAM" id="SSF46785">
    <property type="entry name" value="Winged helix' DNA-binding domain"/>
    <property type="match status" value="2"/>
</dbReference>
<evidence type="ECO:0000256" key="3">
    <source>
        <dbReference type="ARBA" id="ARBA00023163"/>
    </source>
</evidence>
<gene>
    <name evidence="5" type="ORF">GCM10022402_13510</name>
</gene>
<dbReference type="InterPro" id="IPR036388">
    <property type="entry name" value="WH-like_DNA-bd_sf"/>
</dbReference>
<accession>A0ABP7FB54</accession>
<organism evidence="5 6">
    <name type="scientific">Salinactinospora qingdaonensis</name>
    <dbReference type="NCBI Taxonomy" id="702744"/>
    <lineage>
        <taxon>Bacteria</taxon>
        <taxon>Bacillati</taxon>
        <taxon>Actinomycetota</taxon>
        <taxon>Actinomycetes</taxon>
        <taxon>Streptosporangiales</taxon>
        <taxon>Nocardiopsidaceae</taxon>
        <taxon>Salinactinospora</taxon>
    </lineage>
</organism>
<comment type="caution">
    <text evidence="5">The sequence shown here is derived from an EMBL/GenBank/DDBJ whole genome shotgun (WGS) entry which is preliminary data.</text>
</comment>
<dbReference type="PROSITE" id="PS50956">
    <property type="entry name" value="HTH_ASNC_2"/>
    <property type="match status" value="2"/>
</dbReference>
<evidence type="ECO:0000313" key="6">
    <source>
        <dbReference type="Proteomes" id="UP001500908"/>
    </source>
</evidence>
<protein>
    <submittedName>
        <fullName evidence="5">Lrp/AsnC family transcriptional regulator</fullName>
    </submittedName>
</protein>
<feature type="domain" description="HTH asnC-type" evidence="4">
    <location>
        <begin position="25"/>
        <end position="85"/>
    </location>
</feature>
<dbReference type="InterPro" id="IPR036390">
    <property type="entry name" value="WH_DNA-bd_sf"/>
</dbReference>
<keyword evidence="6" id="KW-1185">Reference proteome</keyword>
<dbReference type="Pfam" id="PF13404">
    <property type="entry name" value="HTH_AsnC-type"/>
    <property type="match status" value="2"/>
</dbReference>
<dbReference type="InterPro" id="IPR000485">
    <property type="entry name" value="AsnC-type_HTH_dom"/>
</dbReference>
<reference evidence="6" key="1">
    <citation type="journal article" date="2019" name="Int. J. Syst. Evol. Microbiol.">
        <title>The Global Catalogue of Microorganisms (GCM) 10K type strain sequencing project: providing services to taxonomists for standard genome sequencing and annotation.</title>
        <authorList>
            <consortium name="The Broad Institute Genomics Platform"/>
            <consortium name="The Broad Institute Genome Sequencing Center for Infectious Disease"/>
            <person name="Wu L."/>
            <person name="Ma J."/>
        </authorList>
    </citation>
    <scope>NUCLEOTIDE SEQUENCE [LARGE SCALE GENOMIC DNA]</scope>
    <source>
        <strain evidence="6">JCM 17137</strain>
    </source>
</reference>
<name>A0ABP7FB54_9ACTN</name>
<dbReference type="PANTHER" id="PTHR30154">
    <property type="entry name" value="LEUCINE-RESPONSIVE REGULATORY PROTEIN"/>
    <property type="match status" value="1"/>
</dbReference>
<dbReference type="RefSeq" id="WP_344968461.1">
    <property type="nucleotide sequence ID" value="NZ_BAABDD010000004.1"/>
</dbReference>
<proteinExistence type="predicted"/>
<dbReference type="PANTHER" id="PTHR30154:SF50">
    <property type="entry name" value="TRANSCRIPTIONAL REGULATOR, ASNC FAMILY"/>
    <property type="match status" value="1"/>
</dbReference>